<accession>A0A7V8JRU9</accession>
<feature type="compositionally biased region" description="Low complexity" evidence="6">
    <location>
        <begin position="721"/>
        <end position="732"/>
    </location>
</feature>
<name>A0A7V8JRU9_9BURK</name>
<evidence type="ECO:0000313" key="10">
    <source>
        <dbReference type="Proteomes" id="UP000461670"/>
    </source>
</evidence>
<dbReference type="GO" id="GO:0017004">
    <property type="term" value="P:cytochrome complex assembly"/>
    <property type="evidence" value="ECO:0007669"/>
    <property type="project" value="UniProtKB-KW"/>
</dbReference>
<keyword evidence="4 7" id="KW-1133">Transmembrane helix</keyword>
<evidence type="ECO:0000256" key="4">
    <source>
        <dbReference type="ARBA" id="ARBA00022989"/>
    </source>
</evidence>
<dbReference type="EMBL" id="WNDQ01000005">
    <property type="protein sequence ID" value="KAF1023308.1"/>
    <property type="molecule type" value="Genomic_DNA"/>
</dbReference>
<proteinExistence type="predicted"/>
<sequence>MAPERFRQPAGAPPVERPLLELLSSMRFAVTMLAVVALASVIGTVLPQGQPPITYVDQFGPFWAQVFEAAGLYRVYGAGWFVLLLGVLIASTSVCIWRTAPRLLADWRAYREDLQLQSLKAFEHRAVGERQGDGPAVAAQVAHALVGGGWRVKSVPRADATGRVAGWMVAAQKGGLRKLGYAATHGAIVLICVGGLIDSDLGMRAAMWVQGVTPYAGGGSVADVPAGHRLSEGTPSFRGSLAVAEGTQSRVALLSEGDGVVLQPLPFSVELKRFIVDYYPSGMPKRFASEVVLHDRRSGAREDAVVAVNHPVNFQGVRIYQSGFEDGGSALQLRGVPLADPGQTFDVRATVGVNQPLPLPGVQENWTLEPTSLRVMNVEPVRREPVGDRPAADVRAVDPRWLGGWGLGAAADLNAEQRFRNVGPSVAYRLRDAAGQAVEFVNYMQPVDVGEGEPVYLYGVRLQPAAALAYLRVPVDVLDDGGDAADFWRLKAALNDADLRRQALDRYAAQASVSGRAEAAQALRASAERVLDLFAGPPATQAPSSGERGLQAVSRFLEQQVPPAQREQATRVLVEVLQGVVYQLLQQVRETLGLPSAAPAPTAARLDAYLRQTVLALNDAMLYPAPVLLTLSGFDQVQASVFQVARRPGQPVVYLGCLLLVVGVFAMLYGRDRRLWAWVAPAAGASPTAMLQLAYASPRHGLEADREFAQLRAALLATGDAPSSSSSPLSSPAVPPPLS</sequence>
<organism evidence="9 10">
    <name type="scientific">Paracidovorax wautersii</name>
    <dbReference type="NCBI Taxonomy" id="1177982"/>
    <lineage>
        <taxon>Bacteria</taxon>
        <taxon>Pseudomonadati</taxon>
        <taxon>Pseudomonadota</taxon>
        <taxon>Betaproteobacteria</taxon>
        <taxon>Burkholderiales</taxon>
        <taxon>Comamonadaceae</taxon>
        <taxon>Paracidovorax</taxon>
    </lineage>
</organism>
<evidence type="ECO:0000256" key="5">
    <source>
        <dbReference type="ARBA" id="ARBA00023136"/>
    </source>
</evidence>
<dbReference type="AlphaFoldDB" id="A0A7V8JRU9"/>
<keyword evidence="3" id="KW-0201">Cytochrome c-type biogenesis</keyword>
<keyword evidence="5 7" id="KW-0472">Membrane</keyword>
<dbReference type="PANTHER" id="PTHR31566:SF0">
    <property type="entry name" value="CYTOCHROME C BIOGENESIS PROTEIN CCS1, CHLOROPLASTIC"/>
    <property type="match status" value="1"/>
</dbReference>
<dbReference type="InterPro" id="IPR023494">
    <property type="entry name" value="Cyt_c_bgen_Ccs1/CcsB/ResB"/>
</dbReference>
<feature type="region of interest" description="Disordered" evidence="6">
    <location>
        <begin position="719"/>
        <end position="739"/>
    </location>
</feature>
<dbReference type="PANTHER" id="PTHR31566">
    <property type="entry name" value="CYTOCHROME C BIOGENESIS PROTEIN CCS1, CHLOROPLASTIC"/>
    <property type="match status" value="1"/>
</dbReference>
<evidence type="ECO:0000256" key="1">
    <source>
        <dbReference type="ARBA" id="ARBA00004141"/>
    </source>
</evidence>
<comment type="caution">
    <text evidence="9">The sequence shown here is derived from an EMBL/GenBank/DDBJ whole genome shotgun (WGS) entry which is preliminary data.</text>
</comment>
<keyword evidence="2 7" id="KW-0812">Transmembrane</keyword>
<evidence type="ECO:0000256" key="6">
    <source>
        <dbReference type="SAM" id="MobiDB-lite"/>
    </source>
</evidence>
<dbReference type="Pfam" id="PF05140">
    <property type="entry name" value="ResB"/>
    <property type="match status" value="1"/>
</dbReference>
<feature type="transmembrane region" description="Helical" evidence="7">
    <location>
        <begin position="78"/>
        <end position="97"/>
    </location>
</feature>
<feature type="transmembrane region" description="Helical" evidence="7">
    <location>
        <begin position="652"/>
        <end position="669"/>
    </location>
</feature>
<dbReference type="InterPro" id="IPR007816">
    <property type="entry name" value="ResB-like_domain"/>
</dbReference>
<evidence type="ECO:0000256" key="7">
    <source>
        <dbReference type="SAM" id="Phobius"/>
    </source>
</evidence>
<feature type="transmembrane region" description="Helical" evidence="7">
    <location>
        <begin position="26"/>
        <end position="46"/>
    </location>
</feature>
<dbReference type="Proteomes" id="UP000461670">
    <property type="component" value="Unassembled WGS sequence"/>
</dbReference>
<dbReference type="GO" id="GO:0016020">
    <property type="term" value="C:membrane"/>
    <property type="evidence" value="ECO:0007669"/>
    <property type="project" value="UniProtKB-SubCell"/>
</dbReference>
<evidence type="ECO:0000313" key="9">
    <source>
        <dbReference type="EMBL" id="KAF1023308.1"/>
    </source>
</evidence>
<gene>
    <name evidence="9" type="primary">ccsB</name>
    <name evidence="9" type="ORF">GAK30_00511</name>
</gene>
<comment type="subcellular location">
    <subcellularLocation>
        <location evidence="1">Membrane</location>
        <topology evidence="1">Multi-pass membrane protein</topology>
    </subcellularLocation>
</comment>
<protein>
    <submittedName>
        <fullName evidence="9">Cytochrome c biogenesis protein CcsB</fullName>
    </submittedName>
</protein>
<evidence type="ECO:0000256" key="2">
    <source>
        <dbReference type="ARBA" id="ARBA00022692"/>
    </source>
</evidence>
<reference evidence="10" key="1">
    <citation type="journal article" date="2020" name="MBio">
        <title>Horizontal gene transfer to a defensive symbiont with a reduced genome amongst a multipartite beetle microbiome.</title>
        <authorList>
            <person name="Waterworth S.C."/>
            <person name="Florez L.V."/>
            <person name="Rees E.R."/>
            <person name="Hertweck C."/>
            <person name="Kaltenpoth M."/>
            <person name="Kwan J.C."/>
        </authorList>
    </citation>
    <scope>NUCLEOTIDE SEQUENCE [LARGE SCALE GENOMIC DNA]</scope>
</reference>
<feature type="domain" description="ResB-like" evidence="8">
    <location>
        <begin position="26"/>
        <end position="708"/>
    </location>
</feature>
<evidence type="ECO:0000259" key="8">
    <source>
        <dbReference type="Pfam" id="PF05140"/>
    </source>
</evidence>
<evidence type="ECO:0000256" key="3">
    <source>
        <dbReference type="ARBA" id="ARBA00022748"/>
    </source>
</evidence>